<feature type="compositionally biased region" description="Basic and acidic residues" evidence="1">
    <location>
        <begin position="35"/>
        <end position="45"/>
    </location>
</feature>
<evidence type="ECO:0000256" key="1">
    <source>
        <dbReference type="SAM" id="MobiDB-lite"/>
    </source>
</evidence>
<protein>
    <submittedName>
        <fullName evidence="2">Uncharacterized protein</fullName>
    </submittedName>
</protein>
<evidence type="ECO:0000313" key="2">
    <source>
        <dbReference type="EMBL" id="GMI79873.1"/>
    </source>
</evidence>
<sequence length="220" mass="25038">MTNHEATLKSLETQMGQVSQHIKPRQNGGFPSDTEVARKPTHEQCKAITTRSGKQLQGSEMKTIPIEEPTLDTPTANTAPAEEEQPAADTPVTTTEGTEEQEKNAEEPKPPQIRIPCEGCLEDYRPPPPFPQWLQKKKQEYQLKKIYDIFKQVHINIPLLEAIKQMPSYAKISQGCYVEKVQTWGIRNGTNDRKMHDYLAQASTPEEEGSWELHHTVHNW</sequence>
<name>A0A9W7HM00_HIBTR</name>
<keyword evidence="3" id="KW-1185">Reference proteome</keyword>
<feature type="compositionally biased region" description="Polar residues" evidence="1">
    <location>
        <begin position="47"/>
        <end position="60"/>
    </location>
</feature>
<reference evidence="2" key="1">
    <citation type="submission" date="2023-05" db="EMBL/GenBank/DDBJ databases">
        <title>Genome and transcriptome analyses reveal genes involved in the formation of fine ridges on petal epidermal cells in Hibiscus trionum.</title>
        <authorList>
            <person name="Koshimizu S."/>
            <person name="Masuda S."/>
            <person name="Ishii T."/>
            <person name="Shirasu K."/>
            <person name="Hoshino A."/>
            <person name="Arita M."/>
        </authorList>
    </citation>
    <scope>NUCLEOTIDE SEQUENCE</scope>
    <source>
        <strain evidence="2">Hamamatsu line</strain>
    </source>
</reference>
<gene>
    <name evidence="2" type="ORF">HRI_001656600</name>
</gene>
<dbReference type="OrthoDB" id="1750494at2759"/>
<organism evidence="2 3">
    <name type="scientific">Hibiscus trionum</name>
    <name type="common">Flower of an hour</name>
    <dbReference type="NCBI Taxonomy" id="183268"/>
    <lineage>
        <taxon>Eukaryota</taxon>
        <taxon>Viridiplantae</taxon>
        <taxon>Streptophyta</taxon>
        <taxon>Embryophyta</taxon>
        <taxon>Tracheophyta</taxon>
        <taxon>Spermatophyta</taxon>
        <taxon>Magnoliopsida</taxon>
        <taxon>eudicotyledons</taxon>
        <taxon>Gunneridae</taxon>
        <taxon>Pentapetalae</taxon>
        <taxon>rosids</taxon>
        <taxon>malvids</taxon>
        <taxon>Malvales</taxon>
        <taxon>Malvaceae</taxon>
        <taxon>Malvoideae</taxon>
        <taxon>Hibiscus</taxon>
    </lineage>
</organism>
<dbReference type="EMBL" id="BSYR01000017">
    <property type="protein sequence ID" value="GMI79873.1"/>
    <property type="molecule type" value="Genomic_DNA"/>
</dbReference>
<feature type="region of interest" description="Disordered" evidence="1">
    <location>
        <begin position="1"/>
        <end position="113"/>
    </location>
</feature>
<dbReference type="Proteomes" id="UP001165190">
    <property type="component" value="Unassembled WGS sequence"/>
</dbReference>
<accession>A0A9W7HM00</accession>
<comment type="caution">
    <text evidence="2">The sequence shown here is derived from an EMBL/GenBank/DDBJ whole genome shotgun (WGS) entry which is preliminary data.</text>
</comment>
<proteinExistence type="predicted"/>
<feature type="compositionally biased region" description="Polar residues" evidence="1">
    <location>
        <begin position="1"/>
        <end position="20"/>
    </location>
</feature>
<dbReference type="AlphaFoldDB" id="A0A9W7HM00"/>
<feature type="compositionally biased region" description="Basic and acidic residues" evidence="1">
    <location>
        <begin position="100"/>
        <end position="109"/>
    </location>
</feature>
<evidence type="ECO:0000313" key="3">
    <source>
        <dbReference type="Proteomes" id="UP001165190"/>
    </source>
</evidence>